<evidence type="ECO:0000256" key="13">
    <source>
        <dbReference type="ARBA" id="ARBA00031421"/>
    </source>
</evidence>
<comment type="similarity">
    <text evidence="4">Belongs to the class-V pyridoxal-phosphate-dependent aminotransferase family. SerC subfamily.</text>
</comment>
<dbReference type="InterPro" id="IPR006272">
    <property type="entry name" value="Pser_aminoTfrase_mycobac"/>
</dbReference>
<evidence type="ECO:0000259" key="16">
    <source>
        <dbReference type="Pfam" id="PF00266"/>
    </source>
</evidence>
<keyword evidence="6" id="KW-0963">Cytoplasm</keyword>
<comment type="cofactor">
    <cofactor evidence="1">
        <name>pyridoxal 5'-phosphate</name>
        <dbReference type="ChEBI" id="CHEBI:597326"/>
    </cofactor>
</comment>
<dbReference type="Proteomes" id="UP000722125">
    <property type="component" value="Unassembled WGS sequence"/>
</dbReference>
<dbReference type="GO" id="GO:0004648">
    <property type="term" value="F:O-phospho-L-serine:2-oxoglutarate aminotransferase activity"/>
    <property type="evidence" value="ECO:0007669"/>
    <property type="project" value="UniProtKB-EC"/>
</dbReference>
<evidence type="ECO:0000256" key="6">
    <source>
        <dbReference type="ARBA" id="ARBA00022490"/>
    </source>
</evidence>
<evidence type="ECO:0000313" key="18">
    <source>
        <dbReference type="Proteomes" id="UP000722125"/>
    </source>
</evidence>
<evidence type="ECO:0000256" key="12">
    <source>
        <dbReference type="ARBA" id="ARBA00023299"/>
    </source>
</evidence>
<evidence type="ECO:0000256" key="14">
    <source>
        <dbReference type="ARBA" id="ARBA00047630"/>
    </source>
</evidence>
<keyword evidence="8" id="KW-0028">Amino-acid biosynthesis</keyword>
<keyword evidence="7 17" id="KW-0032">Aminotransferase</keyword>
<evidence type="ECO:0000256" key="9">
    <source>
        <dbReference type="ARBA" id="ARBA00022679"/>
    </source>
</evidence>
<feature type="domain" description="Aminotransferase class V" evidence="16">
    <location>
        <begin position="151"/>
        <end position="343"/>
    </location>
</feature>
<evidence type="ECO:0000256" key="1">
    <source>
        <dbReference type="ARBA" id="ARBA00001933"/>
    </source>
</evidence>
<evidence type="ECO:0000256" key="15">
    <source>
        <dbReference type="ARBA" id="ARBA00049007"/>
    </source>
</evidence>
<comment type="pathway">
    <text evidence="3">Amino-acid biosynthesis; L-serine biosynthesis; L-serine from 3-phospho-D-glycerate: step 2/3.</text>
</comment>
<comment type="catalytic activity">
    <reaction evidence="14">
        <text>4-(phosphooxy)-L-threonine + 2-oxoglutarate = (R)-3-hydroxy-2-oxo-4-phosphooxybutanoate + L-glutamate</text>
        <dbReference type="Rhea" id="RHEA:16573"/>
        <dbReference type="ChEBI" id="CHEBI:16810"/>
        <dbReference type="ChEBI" id="CHEBI:29985"/>
        <dbReference type="ChEBI" id="CHEBI:58452"/>
        <dbReference type="ChEBI" id="CHEBI:58538"/>
        <dbReference type="EC" id="2.6.1.52"/>
    </reaction>
</comment>
<proteinExistence type="inferred from homology"/>
<sequence>MRDVRGLYPRHVPETLPTIPSELLPRDGRFGSGPSKVRAAQVDALAAAGRSLLGTSHRQAPVRSLVGRVRAGLTELFALPDGYEVVLGNGGSTLFWDVATLCLVERRSAHGSFGEFGAKFATAVARAPFLDEPVVTTVAPGGVAVPERADVDVYAWPHNETSTGAVAPVRRVPGSREQDALVVVDGTSAAGGVPVDVAQTDVYYFAPQKSFASDGGLWLALASPRAVERAARLEQGRWVPESLSLTTAVASSRLDQTLNTPAIATLVLLAEQIDWMLAHGGLDFAAGRSATSAGHLYSWADARDWATPFVADPAHRSPVVGTIDLAPEIEATTVTATLRAHGVVDVEPYRKLGRNQLRVAMFPAVDPDDVLALTACIDHVVEQLG</sequence>
<keyword evidence="10" id="KW-0663">Pyridoxal phosphate</keyword>
<organism evidence="17 18">
    <name type="scientific">Cellulomonas fulva</name>
    <dbReference type="NCBI Taxonomy" id="2835530"/>
    <lineage>
        <taxon>Bacteria</taxon>
        <taxon>Bacillati</taxon>
        <taxon>Actinomycetota</taxon>
        <taxon>Actinomycetes</taxon>
        <taxon>Micrococcales</taxon>
        <taxon>Cellulomonadaceae</taxon>
        <taxon>Cellulomonas</taxon>
    </lineage>
</organism>
<dbReference type="NCBIfam" id="TIGR01366">
    <property type="entry name" value="serC_3"/>
    <property type="match status" value="1"/>
</dbReference>
<dbReference type="PANTHER" id="PTHR21152:SF40">
    <property type="entry name" value="ALANINE--GLYOXYLATE AMINOTRANSFERASE"/>
    <property type="match status" value="1"/>
</dbReference>
<dbReference type="InterPro" id="IPR015422">
    <property type="entry name" value="PyrdxlP-dep_Trfase_small"/>
</dbReference>
<evidence type="ECO:0000256" key="11">
    <source>
        <dbReference type="ARBA" id="ARBA00023096"/>
    </source>
</evidence>
<dbReference type="InterPro" id="IPR000192">
    <property type="entry name" value="Aminotrans_V_dom"/>
</dbReference>
<comment type="caution">
    <text evidence="17">The sequence shown here is derived from an EMBL/GenBank/DDBJ whole genome shotgun (WGS) entry which is preliminary data.</text>
</comment>
<accession>A0ABS5TV75</accession>
<dbReference type="PIRSF" id="PIRSF000525">
    <property type="entry name" value="SerC"/>
    <property type="match status" value="1"/>
</dbReference>
<protein>
    <recommendedName>
        <fullName evidence="5">phosphoserine transaminase</fullName>
        <ecNumber evidence="5">2.6.1.52</ecNumber>
    </recommendedName>
    <alternativeName>
        <fullName evidence="13">Phosphohydroxythreonine aminotransferase</fullName>
    </alternativeName>
</protein>
<evidence type="ECO:0000256" key="7">
    <source>
        <dbReference type="ARBA" id="ARBA00022576"/>
    </source>
</evidence>
<dbReference type="PANTHER" id="PTHR21152">
    <property type="entry name" value="AMINOTRANSFERASE CLASS V"/>
    <property type="match status" value="1"/>
</dbReference>
<gene>
    <name evidence="17" type="ORF">KIN34_01850</name>
</gene>
<dbReference type="EMBL" id="JAHBOH010000001">
    <property type="protein sequence ID" value="MBT0993035.1"/>
    <property type="molecule type" value="Genomic_DNA"/>
</dbReference>
<keyword evidence="18" id="KW-1185">Reference proteome</keyword>
<keyword evidence="9 17" id="KW-0808">Transferase</keyword>
<dbReference type="Gene3D" id="3.40.640.10">
    <property type="entry name" value="Type I PLP-dependent aspartate aminotransferase-like (Major domain)"/>
    <property type="match status" value="1"/>
</dbReference>
<comment type="function">
    <text evidence="2">Catalyzes the reversible conversion of 3-phosphohydroxypyruvate to phosphoserine and of 3-hydroxy-2-oxo-4-phosphonooxybutanoate to phosphohydroxythreonine.</text>
</comment>
<reference evidence="17 18" key="1">
    <citation type="submission" date="2021-05" db="EMBL/GenBank/DDBJ databases">
        <title>Description of Cellulomonas sp. DKR-3 sp. nov.</title>
        <authorList>
            <person name="Dahal R.H."/>
            <person name="Chaudhary D.K."/>
        </authorList>
    </citation>
    <scope>NUCLEOTIDE SEQUENCE [LARGE SCALE GENOMIC DNA]</scope>
    <source>
        <strain evidence="17 18">DKR-3</strain>
    </source>
</reference>
<evidence type="ECO:0000313" key="17">
    <source>
        <dbReference type="EMBL" id="MBT0993035.1"/>
    </source>
</evidence>
<dbReference type="InterPro" id="IPR022278">
    <property type="entry name" value="Pser_aminoTfrase"/>
</dbReference>
<evidence type="ECO:0000256" key="2">
    <source>
        <dbReference type="ARBA" id="ARBA00003483"/>
    </source>
</evidence>
<evidence type="ECO:0000256" key="8">
    <source>
        <dbReference type="ARBA" id="ARBA00022605"/>
    </source>
</evidence>
<dbReference type="EC" id="2.6.1.52" evidence="5"/>
<name>A0ABS5TV75_9CELL</name>
<dbReference type="Pfam" id="PF00266">
    <property type="entry name" value="Aminotran_5"/>
    <property type="match status" value="1"/>
</dbReference>
<evidence type="ECO:0000256" key="4">
    <source>
        <dbReference type="ARBA" id="ARBA00006904"/>
    </source>
</evidence>
<keyword evidence="11" id="KW-0664">Pyridoxine biosynthesis</keyword>
<dbReference type="InterPro" id="IPR015424">
    <property type="entry name" value="PyrdxlP-dep_Trfase"/>
</dbReference>
<evidence type="ECO:0000256" key="5">
    <source>
        <dbReference type="ARBA" id="ARBA00013030"/>
    </source>
</evidence>
<dbReference type="InterPro" id="IPR015421">
    <property type="entry name" value="PyrdxlP-dep_Trfase_major"/>
</dbReference>
<evidence type="ECO:0000256" key="10">
    <source>
        <dbReference type="ARBA" id="ARBA00022898"/>
    </source>
</evidence>
<dbReference type="SUPFAM" id="SSF53383">
    <property type="entry name" value="PLP-dependent transferases"/>
    <property type="match status" value="1"/>
</dbReference>
<keyword evidence="12" id="KW-0718">Serine biosynthesis</keyword>
<comment type="catalytic activity">
    <reaction evidence="15">
        <text>O-phospho-L-serine + 2-oxoglutarate = 3-phosphooxypyruvate + L-glutamate</text>
        <dbReference type="Rhea" id="RHEA:14329"/>
        <dbReference type="ChEBI" id="CHEBI:16810"/>
        <dbReference type="ChEBI" id="CHEBI:18110"/>
        <dbReference type="ChEBI" id="CHEBI:29985"/>
        <dbReference type="ChEBI" id="CHEBI:57524"/>
        <dbReference type="EC" id="2.6.1.52"/>
    </reaction>
</comment>
<dbReference type="Gene3D" id="3.90.1150.10">
    <property type="entry name" value="Aspartate Aminotransferase, domain 1"/>
    <property type="match status" value="1"/>
</dbReference>
<evidence type="ECO:0000256" key="3">
    <source>
        <dbReference type="ARBA" id="ARBA00005099"/>
    </source>
</evidence>